<gene>
    <name evidence="1" type="ORF">ACCO45_013491</name>
</gene>
<sequence>MLARRYAHPTLAQPARRLGAQLRGKATAASKPKVAKPKAKPQPRTSRAASTRRASGGAPAAAKVTAAEPWRVNVVSEGLCDDILSYVGPSLERHRGCDLVDLNPGAGVWSRKLHDLLRPRRHVLMEPDAELYRPFLEPLLAEDGVRLLPRSGIVWRDLLDVIRGDELAGQRDRATPPGAEPARNDTLLVTANLSMFPKKAFHGFDSVSTMVMYQLMSSIRTSSLFQQYGLVRMLVWVNDEDKRRLLPRAIHRRKRSAFEAELSCEWIHEVAGLDAGVEDRNALRDEWINVESGCRTLERMAAQGLVMPAGRETAVYKSLRADPSLMGQRLAGVRPPTVSRPFKQELQDLERGLSSSSDDDATASKRLKALRQREKYDQGDAALYLDLLREHEAVAALAAKPGTSAEEVARADAAWNERIDNLKKNARNEFNALRDSLHLFRQDPRAALGPARPKAMHPLLRQHGPGTSRAGETSEAMLRFWFHHTLQPIDRAMEGLWVGFGDLAGRCPSVRDPARGGSIVTGHGAVTVRAMNEAQWVEILQAWMDWRFRPTYAQLLARLAVADDDADVDDEVRAAAGLA</sequence>
<reference evidence="1" key="1">
    <citation type="submission" date="2024-12" db="EMBL/GenBank/DDBJ databases">
        <title>Comparative genomics and development of molecular markers within Purpureocillium lilacinum and among Purpureocillium species.</title>
        <authorList>
            <person name="Yeh Z.-Y."/>
            <person name="Ni N.-T."/>
            <person name="Lo P.-H."/>
            <person name="Mushyakhwo K."/>
            <person name="Lin C.-F."/>
            <person name="Nai Y.-S."/>
        </authorList>
    </citation>
    <scope>NUCLEOTIDE SEQUENCE</scope>
    <source>
        <strain evidence="1">NCHU-NPUST-175</strain>
    </source>
</reference>
<dbReference type="Proteomes" id="UP001638806">
    <property type="component" value="Unassembled WGS sequence"/>
</dbReference>
<accession>A0ACC4D7J8</accession>
<organism evidence="1 2">
    <name type="scientific">Purpureocillium lilacinum</name>
    <name type="common">Paecilomyces lilacinus</name>
    <dbReference type="NCBI Taxonomy" id="33203"/>
    <lineage>
        <taxon>Eukaryota</taxon>
        <taxon>Fungi</taxon>
        <taxon>Dikarya</taxon>
        <taxon>Ascomycota</taxon>
        <taxon>Pezizomycotina</taxon>
        <taxon>Sordariomycetes</taxon>
        <taxon>Hypocreomycetidae</taxon>
        <taxon>Hypocreales</taxon>
        <taxon>Ophiocordycipitaceae</taxon>
        <taxon>Purpureocillium</taxon>
    </lineage>
</organism>
<name>A0ACC4D7J8_PURLI</name>
<protein>
    <submittedName>
        <fullName evidence="1">Uncharacterized protein</fullName>
    </submittedName>
</protein>
<keyword evidence="2" id="KW-1185">Reference proteome</keyword>
<evidence type="ECO:0000313" key="2">
    <source>
        <dbReference type="Proteomes" id="UP001638806"/>
    </source>
</evidence>
<dbReference type="EMBL" id="JBGNUJ010000013">
    <property type="protein sequence ID" value="KAL3951774.1"/>
    <property type="molecule type" value="Genomic_DNA"/>
</dbReference>
<comment type="caution">
    <text evidence="1">The sequence shown here is derived from an EMBL/GenBank/DDBJ whole genome shotgun (WGS) entry which is preliminary data.</text>
</comment>
<evidence type="ECO:0000313" key="1">
    <source>
        <dbReference type="EMBL" id="KAL3951774.1"/>
    </source>
</evidence>
<proteinExistence type="predicted"/>